<keyword evidence="2" id="KW-1185">Reference proteome</keyword>
<reference evidence="1 2" key="1">
    <citation type="journal article" date="2011" name="J. Bacteriol.">
        <title>Genome sequence of Chthoniobacter flavus Ellin428, an aerobic heterotrophic soil bacterium.</title>
        <authorList>
            <person name="Kant R."/>
            <person name="van Passel M.W."/>
            <person name="Palva A."/>
            <person name="Lucas S."/>
            <person name="Lapidus A."/>
            <person name="Glavina Del Rio T."/>
            <person name="Dalin E."/>
            <person name="Tice H."/>
            <person name="Bruce D."/>
            <person name="Goodwin L."/>
            <person name="Pitluck S."/>
            <person name="Larimer F.W."/>
            <person name="Land M.L."/>
            <person name="Hauser L."/>
            <person name="Sangwan P."/>
            <person name="de Vos W.M."/>
            <person name="Janssen P.H."/>
            <person name="Smidt H."/>
        </authorList>
    </citation>
    <scope>NUCLEOTIDE SEQUENCE [LARGE SCALE GENOMIC DNA]</scope>
    <source>
        <strain evidence="1 2">Ellin428</strain>
    </source>
</reference>
<protein>
    <submittedName>
        <fullName evidence="1">Uncharacterized protein</fullName>
    </submittedName>
</protein>
<accession>B4CYZ5</accession>
<proteinExistence type="predicted"/>
<dbReference type="AlphaFoldDB" id="B4CYZ5"/>
<dbReference type="STRING" id="497964.CfE428DRAFT_1883"/>
<comment type="caution">
    <text evidence="1">The sequence shown here is derived from an EMBL/GenBank/DDBJ whole genome shotgun (WGS) entry which is preliminary data.</text>
</comment>
<name>B4CYZ5_9BACT</name>
<dbReference type="Proteomes" id="UP000005824">
    <property type="component" value="Unassembled WGS sequence"/>
</dbReference>
<sequence>MSSRDINLDGGEISILKALGSSSSETMGRDLIEKVSIDLAAAEVIDTIKGLMAMGYVDADKSGFYSVEDLGPIYFRINSGYAKDLKDALNPQTEKPKSKRVRRE</sequence>
<organism evidence="1 2">
    <name type="scientific">Chthoniobacter flavus Ellin428</name>
    <dbReference type="NCBI Taxonomy" id="497964"/>
    <lineage>
        <taxon>Bacteria</taxon>
        <taxon>Pseudomonadati</taxon>
        <taxon>Verrucomicrobiota</taxon>
        <taxon>Spartobacteria</taxon>
        <taxon>Chthoniobacterales</taxon>
        <taxon>Chthoniobacteraceae</taxon>
        <taxon>Chthoniobacter</taxon>
    </lineage>
</organism>
<gene>
    <name evidence="1" type="ORF">CfE428DRAFT_1883</name>
</gene>
<evidence type="ECO:0000313" key="2">
    <source>
        <dbReference type="Proteomes" id="UP000005824"/>
    </source>
</evidence>
<dbReference type="InParanoid" id="B4CYZ5"/>
<dbReference type="EMBL" id="ABVL01000004">
    <property type="protein sequence ID" value="EDY20686.1"/>
    <property type="molecule type" value="Genomic_DNA"/>
</dbReference>
<dbReference type="RefSeq" id="WP_006979208.1">
    <property type="nucleotide sequence ID" value="NZ_ABVL01000004.1"/>
</dbReference>
<evidence type="ECO:0000313" key="1">
    <source>
        <dbReference type="EMBL" id="EDY20686.1"/>
    </source>
</evidence>